<name>A0ABT7E3X7_9NEIS</name>
<sequence>MMKAIVLVFPGCFSCKEIIIPDNLDCELFTSSECDEFSILTKGDGVSFRKEKNPSACYGDEEIEMFETKLVDPVFCYAFFSDNAYLIKILSFLVGWDGYIDNDHELTCKLSVFLEAIQNHPDWNALYSSELPKM</sequence>
<proteinExistence type="predicted"/>
<dbReference type="EMBL" id="JARRAF010000093">
    <property type="protein sequence ID" value="MDK2127024.1"/>
    <property type="molecule type" value="Genomic_DNA"/>
</dbReference>
<accession>A0ABT7E3X7</accession>
<organism evidence="1 2">
    <name type="scientific">Parachitinimonas caeni</name>
    <dbReference type="NCBI Taxonomy" id="3031301"/>
    <lineage>
        <taxon>Bacteria</taxon>
        <taxon>Pseudomonadati</taxon>
        <taxon>Pseudomonadota</taxon>
        <taxon>Betaproteobacteria</taxon>
        <taxon>Neisseriales</taxon>
        <taxon>Chitinibacteraceae</taxon>
        <taxon>Parachitinimonas</taxon>
    </lineage>
</organism>
<dbReference type="RefSeq" id="WP_284103343.1">
    <property type="nucleotide sequence ID" value="NZ_JARRAF010000093.1"/>
</dbReference>
<evidence type="ECO:0000313" key="2">
    <source>
        <dbReference type="Proteomes" id="UP001172778"/>
    </source>
</evidence>
<reference evidence="1" key="1">
    <citation type="submission" date="2023-03" db="EMBL/GenBank/DDBJ databases">
        <title>Chitinimonas shenzhenensis gen. nov., sp. nov., a novel member of family Burkholderiaceae isolated from activated sludge collected in Shen Zhen, China.</title>
        <authorList>
            <person name="Wang X."/>
        </authorList>
    </citation>
    <scope>NUCLEOTIDE SEQUENCE</scope>
    <source>
        <strain evidence="1">DQS-5</strain>
    </source>
</reference>
<evidence type="ECO:0000313" key="1">
    <source>
        <dbReference type="EMBL" id="MDK2127024.1"/>
    </source>
</evidence>
<gene>
    <name evidence="1" type="ORF">PZA18_23575</name>
</gene>
<keyword evidence="2" id="KW-1185">Reference proteome</keyword>
<protein>
    <submittedName>
        <fullName evidence="1">Uncharacterized protein</fullName>
    </submittedName>
</protein>
<comment type="caution">
    <text evidence="1">The sequence shown here is derived from an EMBL/GenBank/DDBJ whole genome shotgun (WGS) entry which is preliminary data.</text>
</comment>
<dbReference type="Proteomes" id="UP001172778">
    <property type="component" value="Unassembled WGS sequence"/>
</dbReference>